<evidence type="ECO:0000256" key="4">
    <source>
        <dbReference type="ARBA" id="ARBA00022679"/>
    </source>
</evidence>
<dbReference type="CDD" id="cd02165">
    <property type="entry name" value="NMNAT"/>
    <property type="match status" value="1"/>
</dbReference>
<evidence type="ECO:0000256" key="8">
    <source>
        <dbReference type="ARBA" id="ARBA00023027"/>
    </source>
</evidence>
<evidence type="ECO:0000313" key="12">
    <source>
        <dbReference type="EMBL" id="KUK80518.1"/>
    </source>
</evidence>
<dbReference type="InterPro" id="IPR005248">
    <property type="entry name" value="NadD/NMNAT"/>
</dbReference>
<evidence type="ECO:0000259" key="11">
    <source>
        <dbReference type="Pfam" id="PF01467"/>
    </source>
</evidence>
<comment type="caution">
    <text evidence="12">The sequence shown here is derived from an EMBL/GenBank/DDBJ whole genome shotgun (WGS) entry which is preliminary data.</text>
</comment>
<dbReference type="InterPro" id="IPR004821">
    <property type="entry name" value="Cyt_trans-like"/>
</dbReference>
<accession>A0A101HPS1</accession>
<evidence type="ECO:0000256" key="9">
    <source>
        <dbReference type="ARBA" id="ARBA00048721"/>
    </source>
</evidence>
<keyword evidence="8 10" id="KW-0520">NAD</keyword>
<dbReference type="Pfam" id="PF01467">
    <property type="entry name" value="CTP_transf_like"/>
    <property type="match status" value="1"/>
</dbReference>
<keyword evidence="4 10" id="KW-0808">Transferase</keyword>
<protein>
    <recommendedName>
        <fullName evidence="10">Probable nicotinate-nucleotide adenylyltransferase</fullName>
        <ecNumber evidence="10">2.7.7.18</ecNumber>
    </recommendedName>
    <alternativeName>
        <fullName evidence="10">Deamido-NAD(+) diphosphorylase</fullName>
    </alternativeName>
    <alternativeName>
        <fullName evidence="10">Deamido-NAD(+) pyrophosphorylase</fullName>
    </alternativeName>
    <alternativeName>
        <fullName evidence="10">Nicotinate mononucleotide adenylyltransferase</fullName>
        <shortName evidence="10">NaMN adenylyltransferase</shortName>
    </alternativeName>
</protein>
<keyword evidence="6 10" id="KW-0547">Nucleotide-binding</keyword>
<keyword evidence="7 10" id="KW-0067">ATP-binding</keyword>
<keyword evidence="3 10" id="KW-0662">Pyridine nucleotide biosynthesis</keyword>
<comment type="similarity">
    <text evidence="10">Belongs to the NadD family.</text>
</comment>
<evidence type="ECO:0000256" key="1">
    <source>
        <dbReference type="ARBA" id="ARBA00002324"/>
    </source>
</evidence>
<evidence type="ECO:0000256" key="2">
    <source>
        <dbReference type="ARBA" id="ARBA00005019"/>
    </source>
</evidence>
<evidence type="ECO:0000256" key="10">
    <source>
        <dbReference type="HAMAP-Rule" id="MF_00244"/>
    </source>
</evidence>
<dbReference type="GO" id="GO:0009435">
    <property type="term" value="P:NAD+ biosynthetic process"/>
    <property type="evidence" value="ECO:0007669"/>
    <property type="project" value="UniProtKB-UniRule"/>
</dbReference>
<dbReference type="PANTHER" id="PTHR39321:SF3">
    <property type="entry name" value="PHOSPHOPANTETHEINE ADENYLYLTRANSFERASE"/>
    <property type="match status" value="1"/>
</dbReference>
<sequence length="190" mass="21519">MCSKIKIGIFGGSFDPVHMGHVAVATRAIEKLRLEKLYVIPAYIPPHKVSSTVAPYDLRRSWLKKVFCEVEQACVSDYERERGGISYSLFTVRHFAEVHGCKPFLVIGEDSLVTLESWYEYKALLDEATIVVYPRSEGRVVLPFVEKVVWLDAPRFDLSSTEIRKKIVEGKSVEGLVPDSILDEVTTYYG</sequence>
<dbReference type="PATRIC" id="fig|1184387.3.peg.1335"/>
<evidence type="ECO:0000256" key="7">
    <source>
        <dbReference type="ARBA" id="ARBA00022840"/>
    </source>
</evidence>
<dbReference type="GO" id="GO:0005524">
    <property type="term" value="F:ATP binding"/>
    <property type="evidence" value="ECO:0007669"/>
    <property type="project" value="UniProtKB-KW"/>
</dbReference>
<organism evidence="12 13">
    <name type="scientific">Mesotoga prima</name>
    <dbReference type="NCBI Taxonomy" id="1184387"/>
    <lineage>
        <taxon>Bacteria</taxon>
        <taxon>Thermotogati</taxon>
        <taxon>Thermotogota</taxon>
        <taxon>Thermotogae</taxon>
        <taxon>Kosmotogales</taxon>
        <taxon>Kosmotogaceae</taxon>
        <taxon>Mesotoga</taxon>
    </lineage>
</organism>
<dbReference type="UniPathway" id="UPA00253">
    <property type="reaction ID" value="UER00332"/>
</dbReference>
<evidence type="ECO:0000256" key="6">
    <source>
        <dbReference type="ARBA" id="ARBA00022741"/>
    </source>
</evidence>
<dbReference type="InterPro" id="IPR014729">
    <property type="entry name" value="Rossmann-like_a/b/a_fold"/>
</dbReference>
<dbReference type="PANTHER" id="PTHR39321">
    <property type="entry name" value="NICOTINATE-NUCLEOTIDE ADENYLYLTRANSFERASE-RELATED"/>
    <property type="match status" value="1"/>
</dbReference>
<dbReference type="Gene3D" id="3.40.50.620">
    <property type="entry name" value="HUPs"/>
    <property type="match status" value="1"/>
</dbReference>
<feature type="domain" description="Cytidyltransferase-like" evidence="11">
    <location>
        <begin position="9"/>
        <end position="165"/>
    </location>
</feature>
<dbReference type="EC" id="2.7.7.18" evidence="10"/>
<comment type="pathway">
    <text evidence="2 10">Cofactor biosynthesis; NAD(+) biosynthesis; deamido-NAD(+) from nicotinate D-ribonucleotide: step 1/1.</text>
</comment>
<dbReference type="SUPFAM" id="SSF52374">
    <property type="entry name" value="Nucleotidylyl transferase"/>
    <property type="match status" value="1"/>
</dbReference>
<dbReference type="NCBIfam" id="TIGR00482">
    <property type="entry name" value="nicotinate (nicotinamide) nucleotide adenylyltransferase"/>
    <property type="match status" value="1"/>
</dbReference>
<dbReference type="Proteomes" id="UP000054092">
    <property type="component" value="Unassembled WGS sequence"/>
</dbReference>
<evidence type="ECO:0000256" key="5">
    <source>
        <dbReference type="ARBA" id="ARBA00022695"/>
    </source>
</evidence>
<name>A0A101HPS1_9BACT</name>
<keyword evidence="5 10" id="KW-0548">Nucleotidyltransferase</keyword>
<dbReference type="AlphaFoldDB" id="A0A101HPS1"/>
<dbReference type="HAMAP" id="MF_00244">
    <property type="entry name" value="NaMN_adenylyltr"/>
    <property type="match status" value="1"/>
</dbReference>
<comment type="catalytic activity">
    <reaction evidence="9 10">
        <text>nicotinate beta-D-ribonucleotide + ATP + H(+) = deamido-NAD(+) + diphosphate</text>
        <dbReference type="Rhea" id="RHEA:22860"/>
        <dbReference type="ChEBI" id="CHEBI:15378"/>
        <dbReference type="ChEBI" id="CHEBI:30616"/>
        <dbReference type="ChEBI" id="CHEBI:33019"/>
        <dbReference type="ChEBI" id="CHEBI:57502"/>
        <dbReference type="ChEBI" id="CHEBI:58437"/>
        <dbReference type="EC" id="2.7.7.18"/>
    </reaction>
</comment>
<gene>
    <name evidence="10" type="primary">nadD</name>
    <name evidence="12" type="ORF">XD94_0931</name>
</gene>
<proteinExistence type="inferred from homology"/>
<comment type="function">
    <text evidence="1 10">Catalyzes the reversible adenylation of nicotinate mononucleotide (NaMN) to nicotinic acid adenine dinucleotide (NaAD).</text>
</comment>
<reference evidence="13" key="1">
    <citation type="journal article" date="2015" name="MBio">
        <title>Genome-Resolved Metagenomic Analysis Reveals Roles for Candidate Phyla and Other Microbial Community Members in Biogeochemical Transformations in Oil Reservoirs.</title>
        <authorList>
            <person name="Hu P."/>
            <person name="Tom L."/>
            <person name="Singh A."/>
            <person name="Thomas B.C."/>
            <person name="Baker B.J."/>
            <person name="Piceno Y.M."/>
            <person name="Andersen G.L."/>
            <person name="Banfield J.F."/>
        </authorList>
    </citation>
    <scope>NUCLEOTIDE SEQUENCE [LARGE SCALE GENOMIC DNA]</scope>
</reference>
<dbReference type="NCBIfam" id="TIGR00125">
    <property type="entry name" value="cyt_tran_rel"/>
    <property type="match status" value="1"/>
</dbReference>
<dbReference type="EMBL" id="LGGP01000145">
    <property type="protein sequence ID" value="KUK80518.1"/>
    <property type="molecule type" value="Genomic_DNA"/>
</dbReference>
<evidence type="ECO:0000313" key="13">
    <source>
        <dbReference type="Proteomes" id="UP000054092"/>
    </source>
</evidence>
<dbReference type="GO" id="GO:0004515">
    <property type="term" value="F:nicotinate-nucleotide adenylyltransferase activity"/>
    <property type="evidence" value="ECO:0007669"/>
    <property type="project" value="UniProtKB-UniRule"/>
</dbReference>
<evidence type="ECO:0000256" key="3">
    <source>
        <dbReference type="ARBA" id="ARBA00022642"/>
    </source>
</evidence>